<geneLocation type="plasmid" evidence="1 2">
    <name>pSCATT</name>
</geneLocation>
<dbReference type="InterPro" id="IPR019587">
    <property type="entry name" value="Polyketide_cyclase/dehydratase"/>
</dbReference>
<accession>G8XG80</accession>
<keyword evidence="1" id="KW-0614">Plasmid</keyword>
<dbReference type="RefSeq" id="WP_014150782.1">
    <property type="nucleotide sequence ID" value="NC_016113.1"/>
</dbReference>
<dbReference type="SUPFAM" id="SSF55961">
    <property type="entry name" value="Bet v1-like"/>
    <property type="match status" value="1"/>
</dbReference>
<dbReference type="EMBL" id="CP003229">
    <property type="protein sequence ID" value="AEW99610.1"/>
    <property type="molecule type" value="Genomic_DNA"/>
</dbReference>
<evidence type="ECO:0000313" key="1">
    <source>
        <dbReference type="EMBL" id="AEW99610.1"/>
    </source>
</evidence>
<dbReference type="KEGG" id="scy:SCATT_p14170"/>
<organism evidence="1 2">
    <name type="scientific">Streptantibioticus cattleyicolor (strain ATCC 35852 / DSM 46488 / JCM 4925 / NBRC 14057 / NRRL 8057)</name>
    <name type="common">Streptomyces cattleya</name>
    <dbReference type="NCBI Taxonomy" id="1003195"/>
    <lineage>
        <taxon>Bacteria</taxon>
        <taxon>Bacillati</taxon>
        <taxon>Actinomycetota</taxon>
        <taxon>Actinomycetes</taxon>
        <taxon>Kitasatosporales</taxon>
        <taxon>Streptomycetaceae</taxon>
        <taxon>Streptantibioticus</taxon>
    </lineage>
</organism>
<dbReference type="HOGENOM" id="CLU_122733_1_1_11"/>
<reference evidence="2" key="1">
    <citation type="submission" date="2011-12" db="EMBL/GenBank/DDBJ databases">
        <title>Complete genome sequence of Streptomyces cattleya strain DSM 46488.</title>
        <authorList>
            <person name="Ou H.-Y."/>
            <person name="Li P."/>
            <person name="Zhao C."/>
            <person name="O'Hagan D."/>
            <person name="Deng Z."/>
        </authorList>
    </citation>
    <scope>NUCLEOTIDE SEQUENCE [LARGE SCALE GENOMIC DNA]</scope>
    <source>
        <strain evidence="2">ATCC 35852 / DSM 46488 / JCM 4925 / NBRC 14057 / NRRL 8057</strain>
        <plasmid evidence="2">Plasmid pSCATT</plasmid>
    </source>
</reference>
<dbReference type="CDD" id="cd07821">
    <property type="entry name" value="PYR_PYL_RCAR_like"/>
    <property type="match status" value="1"/>
</dbReference>
<gene>
    <name evidence="1" type="ordered locus">SCATT_p14170</name>
</gene>
<dbReference type="OrthoDB" id="5185789at2"/>
<proteinExistence type="predicted"/>
<dbReference type="Pfam" id="PF10604">
    <property type="entry name" value="Polyketide_cyc2"/>
    <property type="match status" value="1"/>
</dbReference>
<accession>F8JLA4</accession>
<dbReference type="InterPro" id="IPR023393">
    <property type="entry name" value="START-like_dom_sf"/>
</dbReference>
<protein>
    <submittedName>
        <fullName evidence="1">Activator of Hsp90 ATPase 1 family protein</fullName>
    </submittedName>
</protein>
<name>F8JLA4_STREN</name>
<dbReference type="PATRIC" id="fig|1003195.11.peg.310"/>
<dbReference type="KEGG" id="sct:SCAT_p0327"/>
<evidence type="ECO:0000313" key="2">
    <source>
        <dbReference type="Proteomes" id="UP000007842"/>
    </source>
</evidence>
<dbReference type="AlphaFoldDB" id="F8JLA4"/>
<dbReference type="Gene3D" id="3.30.530.20">
    <property type="match status" value="1"/>
</dbReference>
<dbReference type="Proteomes" id="UP000007842">
    <property type="component" value="Plasmid pSCATT"/>
</dbReference>
<keyword evidence="2" id="KW-1185">Reference proteome</keyword>
<sequence>MSTAYHVTARSAADPHTVFAILLRGATWPSWSPIDAFSLDGPGPADGPQHVGDVREFRTGRNVSRERVDKLEPPSRFEYSIVGSGPLKDYRAVVELRPAASGQGTEIHWSATFRPQLAGTGWFWRSYLSRYMQRMVEGLAAYAAEHAGEFSA</sequence>